<comment type="catalytic activity">
    <reaction evidence="1 10">
        <text>ATP-independent breakage of single-stranded DNA, followed by passage and rejoining.</text>
        <dbReference type="EC" id="5.6.2.1"/>
    </reaction>
</comment>
<keyword evidence="8 10" id="KW-0238">DNA-binding</keyword>
<reference evidence="14 15" key="1">
    <citation type="journal article" date="2018" name="Front. Microbiol.">
        <title>Hydrolytic Capabilities as a Key to Environmental Success: Chitinolytic and Cellulolytic Acidobacteria From Acidic Sub-arctic Soils and Boreal Peatlands.</title>
        <authorList>
            <person name="Belova S.E."/>
            <person name="Ravin N.V."/>
            <person name="Pankratov T.A."/>
            <person name="Rakitin A.L."/>
            <person name="Ivanova A.A."/>
            <person name="Beletsky A.V."/>
            <person name="Mardanov A.V."/>
            <person name="Sinninghe Damste J.S."/>
            <person name="Dedysh S.N."/>
        </authorList>
    </citation>
    <scope>NUCLEOTIDE SEQUENCE [LARGE SCALE GENOMIC DNA]</scope>
    <source>
        <strain evidence="14 15">SBC82</strain>
    </source>
</reference>
<feature type="site" description="Interaction with DNA" evidence="10">
    <location>
        <position position="158"/>
    </location>
</feature>
<dbReference type="KEGG" id="abas:ACPOL_4473"/>
<dbReference type="Gene3D" id="1.10.460.10">
    <property type="entry name" value="Topoisomerase I, domain 2"/>
    <property type="match status" value="1"/>
</dbReference>
<dbReference type="InterPro" id="IPR006171">
    <property type="entry name" value="TOPRIM_dom"/>
</dbReference>
<dbReference type="InterPro" id="IPR013497">
    <property type="entry name" value="Topo_IA_cen"/>
</dbReference>
<feature type="site" description="Interaction with DNA" evidence="10">
    <location>
        <position position="509"/>
    </location>
</feature>
<dbReference type="NCBIfam" id="TIGR01051">
    <property type="entry name" value="topA_bact"/>
    <property type="match status" value="1"/>
</dbReference>
<evidence type="ECO:0000256" key="11">
    <source>
        <dbReference type="SAM" id="MobiDB-lite"/>
    </source>
</evidence>
<keyword evidence="9 10" id="KW-0413">Isomerase</keyword>
<dbReference type="OrthoDB" id="9804262at2"/>
<dbReference type="InterPro" id="IPR013498">
    <property type="entry name" value="Topo_IA_Znf"/>
</dbReference>
<dbReference type="PANTHER" id="PTHR42785:SF1">
    <property type="entry name" value="DNA TOPOISOMERASE"/>
    <property type="match status" value="1"/>
</dbReference>
<feature type="site" description="Interaction with DNA" evidence="10">
    <location>
        <position position="146"/>
    </location>
</feature>
<dbReference type="HAMAP" id="MF_00952">
    <property type="entry name" value="Topoisom_1_prok"/>
    <property type="match status" value="1"/>
</dbReference>
<dbReference type="InterPro" id="IPR023406">
    <property type="entry name" value="Topo_IA_AS"/>
</dbReference>
<gene>
    <name evidence="10" type="primary">topA</name>
    <name evidence="14" type="ORF">ACPOL_4473</name>
</gene>
<comment type="subunit">
    <text evidence="10">Monomer.</text>
</comment>
<feature type="region of interest" description="Disordered" evidence="11">
    <location>
        <begin position="848"/>
        <end position="875"/>
    </location>
</feature>
<evidence type="ECO:0000256" key="4">
    <source>
        <dbReference type="ARBA" id="ARBA00022771"/>
    </source>
</evidence>
<dbReference type="SUPFAM" id="SSF56712">
    <property type="entry name" value="Prokaryotic type I DNA topoisomerase"/>
    <property type="match status" value="1"/>
</dbReference>
<dbReference type="Gene3D" id="2.70.20.10">
    <property type="entry name" value="Topoisomerase I, domain 3"/>
    <property type="match status" value="1"/>
</dbReference>
<feature type="domain" description="Toprim" evidence="12">
    <location>
        <begin position="3"/>
        <end position="114"/>
    </location>
</feature>
<evidence type="ECO:0000313" key="15">
    <source>
        <dbReference type="Proteomes" id="UP000253606"/>
    </source>
</evidence>
<evidence type="ECO:0000256" key="1">
    <source>
        <dbReference type="ARBA" id="ARBA00000213"/>
    </source>
</evidence>
<feature type="site" description="Interaction with DNA" evidence="10">
    <location>
        <position position="313"/>
    </location>
</feature>
<dbReference type="GO" id="GO:0005694">
    <property type="term" value="C:chromosome"/>
    <property type="evidence" value="ECO:0007669"/>
    <property type="project" value="InterPro"/>
</dbReference>
<dbReference type="CDD" id="cd00186">
    <property type="entry name" value="TOP1Ac"/>
    <property type="match status" value="1"/>
</dbReference>
<dbReference type="GO" id="GO:0003917">
    <property type="term" value="F:DNA topoisomerase type I (single strand cut, ATP-independent) activity"/>
    <property type="evidence" value="ECO:0007669"/>
    <property type="project" value="UniProtKB-UniRule"/>
</dbReference>
<dbReference type="Pfam" id="PF01131">
    <property type="entry name" value="Topoisom_bac"/>
    <property type="match status" value="1"/>
</dbReference>
<dbReference type="PROSITE" id="PS50880">
    <property type="entry name" value="TOPRIM"/>
    <property type="match status" value="1"/>
</dbReference>
<dbReference type="RefSeq" id="WP_114208662.1">
    <property type="nucleotide sequence ID" value="NZ_CP030840.1"/>
</dbReference>
<dbReference type="Gene3D" id="3.40.50.140">
    <property type="match status" value="1"/>
</dbReference>
<organism evidence="14 15">
    <name type="scientific">Acidisarcina polymorpha</name>
    <dbReference type="NCBI Taxonomy" id="2211140"/>
    <lineage>
        <taxon>Bacteria</taxon>
        <taxon>Pseudomonadati</taxon>
        <taxon>Acidobacteriota</taxon>
        <taxon>Terriglobia</taxon>
        <taxon>Terriglobales</taxon>
        <taxon>Acidobacteriaceae</taxon>
        <taxon>Acidisarcina</taxon>
    </lineage>
</organism>
<feature type="compositionally biased region" description="Low complexity" evidence="11">
    <location>
        <begin position="859"/>
        <end position="869"/>
    </location>
</feature>
<dbReference type="EMBL" id="CP030840">
    <property type="protein sequence ID" value="AXC13745.1"/>
    <property type="molecule type" value="Genomic_DNA"/>
</dbReference>
<sequence length="875" mass="97729">MSKSLVIVESPAKAKTINKYLGKDYDVEASIGHIKDLPKKTMGVDIAGGTFEPELIVSDDKVKLVAQLRKLAAKADHVYLAPDPDREGEAIAYHLEQELKDFAKRGAIQRVTFNEITPKAVKAAFEHARDVNRNLVDAQQTRRVLDRLVGYEISPLLWDKVRRGLSAGRVQTVAVRLIVEREREIKAFNPVEYWTIDALLHPAPKGMDFTARFIGIDGKKSEVPTVGAPALPDGVTAKSVVVQLEKAKWRVRTVEKKERRKSPAAPFTTSKLQQDASRQLGFNVKRTMGVAQRLYEGLELGPRGSVGLITYMRTDSTRVSPDALNDVRAYVEKKIGKHYLPAQANAYKSKKDAQDAHEAVRPTDVSLNPEEIKQYLSDEQYKLYRLIWQRFVASQMVPAIYDQTTVDIEAKADRSYDFRVSGSVLKFDGFLKVYEEAKDKKDDDDEALENKLPELNNGQALALNSVKADEHYTEPPPRYNEASLVKELEERGIGRPSTYASIINTIQDREYVTKLPPTGRSGRFYPTEIGVVVTELLVKNFPYIFDTQYTARLEEELDSVEGGTEKGTALLTGFYGHLSKELEHASENMEDIKRMEKATDEICDLCGSPLVLKWGKFGSFYACSAYDKKKEGSCTFTKENFAAKPDLNTAEAQDAEEKEEYCEACGRVMVLKRGRFGMFMACPGYNEDPPCKTTRKLDQKVQQKPPVPLEEDCPKCGKQLVLRNGQYGEFVSCSGYPKCKYIKQNFIGVKCPQCGDGDLIEKKARRGNLFYGCSNYPKCDFTSNNKPVDQKCPECGSPYLLEKTLKSGVFLVCPNNKKSAVEEEAPKKGKKKAEDPTAAISCSFTRRIADAPPPPQSAPLPTAATHAPLVEQPIG</sequence>
<dbReference type="Pfam" id="PF01396">
    <property type="entry name" value="Zn_ribbon_Top1"/>
    <property type="match status" value="5"/>
</dbReference>
<comment type="similarity">
    <text evidence="2 10">Belongs to the type IA topoisomerase family.</text>
</comment>
<feature type="site" description="Interaction with DNA" evidence="10">
    <location>
        <position position="33"/>
    </location>
</feature>
<proteinExistence type="inferred from homology"/>
<evidence type="ECO:0000256" key="7">
    <source>
        <dbReference type="ARBA" id="ARBA00023029"/>
    </source>
</evidence>
<keyword evidence="7 10" id="KW-0799">Topoisomerase</keyword>
<evidence type="ECO:0000256" key="2">
    <source>
        <dbReference type="ARBA" id="ARBA00009446"/>
    </source>
</evidence>
<dbReference type="InterPro" id="IPR023405">
    <property type="entry name" value="Topo_IA_core_domain"/>
</dbReference>
<feature type="site" description="Interaction with DNA" evidence="10">
    <location>
        <position position="142"/>
    </location>
</feature>
<dbReference type="InterPro" id="IPR003602">
    <property type="entry name" value="Topo_IA_DNA-bd_dom"/>
</dbReference>
<dbReference type="SMART" id="SM00436">
    <property type="entry name" value="TOP1Bc"/>
    <property type="match status" value="1"/>
</dbReference>
<dbReference type="SMART" id="SM00437">
    <property type="entry name" value="TOP1Ac"/>
    <property type="match status" value="1"/>
</dbReference>
<dbReference type="InterPro" id="IPR013826">
    <property type="entry name" value="Topo_IA_cen_sub3"/>
</dbReference>
<dbReference type="CDD" id="cd03363">
    <property type="entry name" value="TOPRIM_TopoIA_TopoI"/>
    <property type="match status" value="1"/>
</dbReference>
<dbReference type="PROSITE" id="PS52039">
    <property type="entry name" value="TOPO_IA_2"/>
    <property type="match status" value="1"/>
</dbReference>
<dbReference type="InterPro" id="IPR003601">
    <property type="entry name" value="Topo_IA_2"/>
</dbReference>
<protein>
    <recommendedName>
        <fullName evidence="10">DNA topoisomerase 1</fullName>
        <ecNumber evidence="10">5.6.2.1</ecNumber>
    </recommendedName>
    <alternativeName>
        <fullName evidence="10">DNA topoisomerase I</fullName>
    </alternativeName>
</protein>
<dbReference type="PRINTS" id="PR00417">
    <property type="entry name" value="PRTPISMRASEI"/>
</dbReference>
<evidence type="ECO:0000256" key="5">
    <source>
        <dbReference type="ARBA" id="ARBA00022833"/>
    </source>
</evidence>
<dbReference type="InterPro" id="IPR034149">
    <property type="entry name" value="TOPRIM_TopoI"/>
</dbReference>
<evidence type="ECO:0000256" key="8">
    <source>
        <dbReference type="ARBA" id="ARBA00023125"/>
    </source>
</evidence>
<evidence type="ECO:0000259" key="13">
    <source>
        <dbReference type="PROSITE" id="PS52039"/>
    </source>
</evidence>
<dbReference type="PANTHER" id="PTHR42785">
    <property type="entry name" value="DNA TOPOISOMERASE, TYPE IA, CORE"/>
    <property type="match status" value="1"/>
</dbReference>
<dbReference type="GO" id="GO:0003677">
    <property type="term" value="F:DNA binding"/>
    <property type="evidence" value="ECO:0007669"/>
    <property type="project" value="UniProtKB-KW"/>
</dbReference>
<evidence type="ECO:0000259" key="12">
    <source>
        <dbReference type="PROSITE" id="PS50880"/>
    </source>
</evidence>
<dbReference type="GO" id="GO:0006265">
    <property type="term" value="P:DNA topological change"/>
    <property type="evidence" value="ECO:0007669"/>
    <property type="project" value="UniProtKB-UniRule"/>
</dbReference>
<dbReference type="Pfam" id="PF01751">
    <property type="entry name" value="Toprim"/>
    <property type="match status" value="1"/>
</dbReference>
<evidence type="ECO:0000256" key="9">
    <source>
        <dbReference type="ARBA" id="ARBA00023235"/>
    </source>
</evidence>
<dbReference type="Proteomes" id="UP000253606">
    <property type="component" value="Chromosome"/>
</dbReference>
<dbReference type="EC" id="5.6.2.1" evidence="10"/>
<dbReference type="Gene3D" id="3.30.65.10">
    <property type="entry name" value="Bacterial Topoisomerase I, domain 1"/>
    <property type="match status" value="4"/>
</dbReference>
<dbReference type="SMART" id="SM00493">
    <property type="entry name" value="TOPRIM"/>
    <property type="match status" value="1"/>
</dbReference>
<keyword evidence="6" id="KW-0460">Magnesium</keyword>
<keyword evidence="3" id="KW-0479">Metal-binding</keyword>
<comment type="function">
    <text evidence="10">Releases the supercoiling and torsional tension of DNA, which is introduced during the DNA replication and transcription, by transiently cleaving and rejoining one strand of the DNA duplex. Introduces a single-strand break via transesterification at a target site in duplex DNA. The scissile phosphodiester is attacked by the catalytic tyrosine of the enzyme, resulting in the formation of a DNA-(5'-phosphotyrosyl)-enzyme intermediate and the expulsion of a 3'-OH DNA strand. The free DNA strand then undergoes passage around the unbroken strand, thus removing DNA supercoils. Finally, in the religation step, the DNA 3'-OH attacks the covalent intermediate to expel the active-site tyrosine and restore the DNA phosphodiester backbone.</text>
</comment>
<feature type="active site" description="O-(5'-phospho-DNA)-tyrosine intermediate" evidence="10">
    <location>
        <position position="311"/>
    </location>
</feature>
<name>A0A2Z5G508_9BACT</name>
<dbReference type="InterPro" id="IPR013824">
    <property type="entry name" value="Topo_IA_cen_sub1"/>
</dbReference>
<dbReference type="SUPFAM" id="SSF57783">
    <property type="entry name" value="Zinc beta-ribbon"/>
    <property type="match status" value="4"/>
</dbReference>
<keyword evidence="5" id="KW-0862">Zinc</keyword>
<accession>A0A2Z5G508</accession>
<evidence type="ECO:0000256" key="10">
    <source>
        <dbReference type="HAMAP-Rule" id="MF_00952"/>
    </source>
</evidence>
<dbReference type="GO" id="GO:0008270">
    <property type="term" value="F:zinc ion binding"/>
    <property type="evidence" value="ECO:0007669"/>
    <property type="project" value="UniProtKB-KW"/>
</dbReference>
<dbReference type="InterPro" id="IPR013825">
    <property type="entry name" value="Topo_IA_cen_sub2"/>
</dbReference>
<feature type="site" description="Interaction with DNA" evidence="10">
    <location>
        <position position="151"/>
    </location>
</feature>
<feature type="region of interest" description="Interaction with DNA" evidence="10">
    <location>
        <begin position="166"/>
        <end position="171"/>
    </location>
</feature>
<keyword evidence="15" id="KW-1185">Reference proteome</keyword>
<evidence type="ECO:0000256" key="3">
    <source>
        <dbReference type="ARBA" id="ARBA00022723"/>
    </source>
</evidence>
<evidence type="ECO:0000313" key="14">
    <source>
        <dbReference type="EMBL" id="AXC13745.1"/>
    </source>
</evidence>
<dbReference type="Gene3D" id="1.10.290.10">
    <property type="entry name" value="Topoisomerase I, domain 4"/>
    <property type="match status" value="1"/>
</dbReference>
<dbReference type="PROSITE" id="PS00396">
    <property type="entry name" value="TOPO_IA_1"/>
    <property type="match status" value="1"/>
</dbReference>
<dbReference type="InterPro" id="IPR028612">
    <property type="entry name" value="Topoisom_1_IA"/>
</dbReference>
<feature type="site" description="Interaction with DNA" evidence="10">
    <location>
        <position position="143"/>
    </location>
</feature>
<dbReference type="InterPro" id="IPR000380">
    <property type="entry name" value="Topo_IA"/>
</dbReference>
<feature type="domain" description="Topo IA-type catalytic" evidence="13">
    <location>
        <begin position="132"/>
        <end position="582"/>
    </location>
</feature>
<keyword evidence="4" id="KW-0863">Zinc-finger</keyword>
<dbReference type="AlphaFoldDB" id="A0A2Z5G508"/>
<dbReference type="InterPro" id="IPR005733">
    <property type="entry name" value="TopoI_bac-type"/>
</dbReference>
<evidence type="ECO:0000256" key="6">
    <source>
        <dbReference type="ARBA" id="ARBA00022842"/>
    </source>
</evidence>